<reference evidence="2" key="1">
    <citation type="submission" date="2020-04" db="EMBL/GenBank/DDBJ databases">
        <authorList>
            <person name="Alioto T."/>
            <person name="Alioto T."/>
            <person name="Gomez Garrido J."/>
        </authorList>
    </citation>
    <scope>NUCLEOTIDE SEQUENCE</scope>
    <source>
        <strain evidence="2">A484AB</strain>
    </source>
</reference>
<dbReference type="PANTHER" id="PTHR47577:SF2">
    <property type="entry name" value="THAP DOMAIN CONTAINING 9"/>
    <property type="match status" value="1"/>
</dbReference>
<dbReference type="InterPro" id="IPR055035">
    <property type="entry name" value="THAP9_C"/>
</dbReference>
<gene>
    <name evidence="2" type="ORF">PACLA_8A030056</name>
</gene>
<keyword evidence="3" id="KW-1185">Reference proteome</keyword>
<dbReference type="Pfam" id="PF22824">
    <property type="entry name" value="THAP9_C"/>
    <property type="match status" value="1"/>
</dbReference>
<dbReference type="PANTHER" id="PTHR47577">
    <property type="entry name" value="THAP DOMAIN-CONTAINING PROTEIN 6"/>
    <property type="match status" value="1"/>
</dbReference>
<protein>
    <recommendedName>
        <fullName evidence="1">DNA transposase THAP9 C-terminal domain-containing protein</fullName>
    </recommendedName>
</protein>
<evidence type="ECO:0000313" key="3">
    <source>
        <dbReference type="Proteomes" id="UP001152795"/>
    </source>
</evidence>
<name>A0A6S7G0G7_PARCT</name>
<sequence length="187" mass="21665">MTMMQYVPYVPDEQDKQVSDMLVTSTAWRPDALFYISGFVANKFCKTLKCPDCVAALFEPPDEIHEHCKTTSLLSCKRTGKLFIPSPSVVKVVTSTDNFARQQLNSWTSLEKRKTDKIFSDVLQATKPCTFDKLFEHSRQCHILDQHMRDDHISILIRHIVNCYLKLFFISLEEFIQSVLLKKTKLL</sequence>
<dbReference type="AlphaFoldDB" id="A0A6S7G0G7"/>
<accession>A0A6S7G0G7</accession>
<evidence type="ECO:0000313" key="2">
    <source>
        <dbReference type="EMBL" id="CAB3981616.1"/>
    </source>
</evidence>
<comment type="caution">
    <text evidence="2">The sequence shown here is derived from an EMBL/GenBank/DDBJ whole genome shotgun (WGS) entry which is preliminary data.</text>
</comment>
<dbReference type="OrthoDB" id="7312725at2759"/>
<dbReference type="EMBL" id="CACRXK020000410">
    <property type="protein sequence ID" value="CAB3981616.1"/>
    <property type="molecule type" value="Genomic_DNA"/>
</dbReference>
<evidence type="ECO:0000259" key="1">
    <source>
        <dbReference type="Pfam" id="PF22824"/>
    </source>
</evidence>
<feature type="domain" description="DNA transposase THAP9 C-terminal" evidence="1">
    <location>
        <begin position="18"/>
        <end position="166"/>
    </location>
</feature>
<organism evidence="2 3">
    <name type="scientific">Paramuricea clavata</name>
    <name type="common">Red gorgonian</name>
    <name type="synonym">Violescent sea-whip</name>
    <dbReference type="NCBI Taxonomy" id="317549"/>
    <lineage>
        <taxon>Eukaryota</taxon>
        <taxon>Metazoa</taxon>
        <taxon>Cnidaria</taxon>
        <taxon>Anthozoa</taxon>
        <taxon>Octocorallia</taxon>
        <taxon>Malacalcyonacea</taxon>
        <taxon>Plexauridae</taxon>
        <taxon>Paramuricea</taxon>
    </lineage>
</organism>
<dbReference type="Proteomes" id="UP001152795">
    <property type="component" value="Unassembled WGS sequence"/>
</dbReference>
<proteinExistence type="predicted"/>